<reference evidence="2 3" key="1">
    <citation type="submission" date="2013-01" db="EMBL/GenBank/DDBJ databases">
        <authorList>
            <person name="Harkins D.M."/>
            <person name="Durkin A.S."/>
            <person name="Brinkac L.M."/>
            <person name="Haft D.H."/>
            <person name="Selengut J.D."/>
            <person name="Sanka R."/>
            <person name="DePew J."/>
            <person name="Purushe J."/>
            <person name="Matthias M.A."/>
            <person name="Vinetz J.M."/>
            <person name="Sutton G.G."/>
            <person name="Nierman W.C."/>
            <person name="Fouts D.E."/>
        </authorList>
    </citation>
    <scope>NUCLEOTIDE SEQUENCE [LARGE SCALE GENOMIC DNA]</scope>
    <source>
        <strain evidence="2 3">HAI1536</strain>
    </source>
</reference>
<dbReference type="AlphaFoldDB" id="M6W014"/>
<dbReference type="Proteomes" id="UP000012112">
    <property type="component" value="Unassembled WGS sequence"/>
</dbReference>
<proteinExistence type="predicted"/>
<evidence type="ECO:0000313" key="2">
    <source>
        <dbReference type="EMBL" id="EMO55128.1"/>
    </source>
</evidence>
<organism evidence="2 3">
    <name type="scientific">Leptospira noguchii</name>
    <dbReference type="NCBI Taxonomy" id="28182"/>
    <lineage>
        <taxon>Bacteria</taxon>
        <taxon>Pseudomonadati</taxon>
        <taxon>Spirochaetota</taxon>
        <taxon>Spirochaetia</taxon>
        <taxon>Leptospirales</taxon>
        <taxon>Leptospiraceae</taxon>
        <taxon>Leptospira</taxon>
    </lineage>
</organism>
<gene>
    <name evidence="2" type="ORF">LEP1GSC172_1604</name>
</gene>
<comment type="caution">
    <text evidence="2">The sequence shown here is derived from an EMBL/GenBank/DDBJ whole genome shotgun (WGS) entry which is preliminary data.</text>
</comment>
<feature type="transmembrane region" description="Helical" evidence="1">
    <location>
        <begin position="20"/>
        <end position="39"/>
    </location>
</feature>
<accession>M6W014</accession>
<keyword evidence="1" id="KW-0472">Membrane</keyword>
<name>M6W014_9LEPT</name>
<evidence type="ECO:0000313" key="3">
    <source>
        <dbReference type="Proteomes" id="UP000012112"/>
    </source>
</evidence>
<keyword evidence="1" id="KW-0812">Transmembrane</keyword>
<evidence type="ECO:0000256" key="1">
    <source>
        <dbReference type="SAM" id="Phobius"/>
    </source>
</evidence>
<keyword evidence="1" id="KW-1133">Transmembrane helix</keyword>
<sequence>MRTEIPKQILQKTFKDVMLSFWKASFYLIKFTVYPLIVVRRRFDFCSHFPISRPFSQSV</sequence>
<protein>
    <submittedName>
        <fullName evidence="2">Uncharacterized protein</fullName>
    </submittedName>
</protein>
<dbReference type="EMBL" id="AKWD02000014">
    <property type="protein sequence ID" value="EMO55128.1"/>
    <property type="molecule type" value="Genomic_DNA"/>
</dbReference>